<dbReference type="AlphaFoldDB" id="A0A9N7W4H5"/>
<feature type="compositionally biased region" description="Pro residues" evidence="1">
    <location>
        <begin position="32"/>
        <end position="41"/>
    </location>
</feature>
<feature type="compositionally biased region" description="Pro residues" evidence="1">
    <location>
        <begin position="65"/>
        <end position="77"/>
    </location>
</feature>
<feature type="region of interest" description="Disordered" evidence="1">
    <location>
        <begin position="29"/>
        <end position="114"/>
    </location>
</feature>
<sequence length="126" mass="13323">MRTQQWRHGTPHPFPIIFFRCLQPPISYSCQPPQPHHPPTLCPSGRGGRGRRGAPLLCPSTSPSSPSPDPFVPPLSPSHPSFPHSSPGLAAPISPYSPPPTPLLGRGISEPSAISPTMGLYASVAP</sequence>
<dbReference type="Proteomes" id="UP001153269">
    <property type="component" value="Unassembled WGS sequence"/>
</dbReference>
<evidence type="ECO:0000256" key="1">
    <source>
        <dbReference type="SAM" id="MobiDB-lite"/>
    </source>
</evidence>
<accession>A0A9N7W4H5</accession>
<evidence type="ECO:0000313" key="2">
    <source>
        <dbReference type="EMBL" id="CAB1460150.1"/>
    </source>
</evidence>
<gene>
    <name evidence="2" type="ORF">PLEPLA_LOCUS47987</name>
</gene>
<feature type="compositionally biased region" description="Low complexity" evidence="1">
    <location>
        <begin position="78"/>
        <end position="87"/>
    </location>
</feature>
<proteinExistence type="predicted"/>
<reference evidence="2" key="1">
    <citation type="submission" date="2020-03" db="EMBL/GenBank/DDBJ databases">
        <authorList>
            <person name="Weist P."/>
        </authorList>
    </citation>
    <scope>NUCLEOTIDE SEQUENCE</scope>
</reference>
<comment type="caution">
    <text evidence="2">The sequence shown here is derived from an EMBL/GenBank/DDBJ whole genome shotgun (WGS) entry which is preliminary data.</text>
</comment>
<name>A0A9N7W4H5_PLEPL</name>
<evidence type="ECO:0000313" key="3">
    <source>
        <dbReference type="Proteomes" id="UP001153269"/>
    </source>
</evidence>
<dbReference type="EMBL" id="CADEAL010004463">
    <property type="protein sequence ID" value="CAB1460150.1"/>
    <property type="molecule type" value="Genomic_DNA"/>
</dbReference>
<keyword evidence="3" id="KW-1185">Reference proteome</keyword>
<organism evidence="2 3">
    <name type="scientific">Pleuronectes platessa</name>
    <name type="common">European plaice</name>
    <dbReference type="NCBI Taxonomy" id="8262"/>
    <lineage>
        <taxon>Eukaryota</taxon>
        <taxon>Metazoa</taxon>
        <taxon>Chordata</taxon>
        <taxon>Craniata</taxon>
        <taxon>Vertebrata</taxon>
        <taxon>Euteleostomi</taxon>
        <taxon>Actinopterygii</taxon>
        <taxon>Neopterygii</taxon>
        <taxon>Teleostei</taxon>
        <taxon>Neoteleostei</taxon>
        <taxon>Acanthomorphata</taxon>
        <taxon>Carangaria</taxon>
        <taxon>Pleuronectiformes</taxon>
        <taxon>Pleuronectoidei</taxon>
        <taxon>Pleuronectidae</taxon>
        <taxon>Pleuronectes</taxon>
    </lineage>
</organism>
<protein>
    <submittedName>
        <fullName evidence="2">Uncharacterized protein</fullName>
    </submittedName>
</protein>